<evidence type="ECO:0000313" key="2">
    <source>
        <dbReference type="Proteomes" id="UP000037977"/>
    </source>
</evidence>
<dbReference type="PATRIC" id="fig|33935.3.peg.1898"/>
<dbReference type="OrthoDB" id="2706847at2"/>
<gene>
    <name evidence="1" type="ORF">ADM90_15800</name>
</gene>
<sequence>MDNKMIGAIGSTQLNSWNQVSNRGKAEAQITLFTVPKINDSQSIVTNIWEELAQTYNMQNATFDEVKEVATRLYKAGEITFKEVVTLTFDYEKATNYIKQHAPVYVSANFTMYETEADKSGRRDWIAEFGARAAKDRQYGNLVGYAAKTRILHILQQFEK</sequence>
<comment type="caution">
    <text evidence="1">The sequence shown here is derived from an EMBL/GenBank/DDBJ whole genome shotgun (WGS) entry which is preliminary data.</text>
</comment>
<organism evidence="1 2">
    <name type="scientific">Lysinibacillus macroides</name>
    <dbReference type="NCBI Taxonomy" id="33935"/>
    <lineage>
        <taxon>Bacteria</taxon>
        <taxon>Bacillati</taxon>
        <taxon>Bacillota</taxon>
        <taxon>Bacilli</taxon>
        <taxon>Bacillales</taxon>
        <taxon>Bacillaceae</taxon>
        <taxon>Lysinibacillus</taxon>
    </lineage>
</organism>
<dbReference type="Proteomes" id="UP000037977">
    <property type="component" value="Unassembled WGS sequence"/>
</dbReference>
<dbReference type="AlphaFoldDB" id="A0A0M9DHU1"/>
<evidence type="ECO:0000313" key="1">
    <source>
        <dbReference type="EMBL" id="KOY80660.1"/>
    </source>
</evidence>
<protein>
    <submittedName>
        <fullName evidence="1">Uncharacterized protein</fullName>
    </submittedName>
</protein>
<dbReference type="STRING" id="33935.ADM90_15800"/>
<dbReference type="EMBL" id="LGCI01000010">
    <property type="protein sequence ID" value="KOY80660.1"/>
    <property type="molecule type" value="Genomic_DNA"/>
</dbReference>
<reference evidence="1 2" key="1">
    <citation type="submission" date="2015-07" db="EMBL/GenBank/DDBJ databases">
        <title>Genome sequencing project for genomic taxonomy and phylogenomics of Bacillus-like bacteria.</title>
        <authorList>
            <person name="Liu B."/>
            <person name="Wang J."/>
            <person name="Zhu Y."/>
            <person name="Liu G."/>
            <person name="Chen Q."/>
            <person name="Chen Z."/>
            <person name="Che J."/>
            <person name="Ge C."/>
            <person name="Shi H."/>
            <person name="Pan Z."/>
            <person name="Liu X."/>
        </authorList>
    </citation>
    <scope>NUCLEOTIDE SEQUENCE [LARGE SCALE GENOMIC DNA]</scope>
    <source>
        <strain evidence="1 2">DSM 54</strain>
    </source>
</reference>
<dbReference type="RefSeq" id="WP_053995904.1">
    <property type="nucleotide sequence ID" value="NZ_CP065643.1"/>
</dbReference>
<proteinExistence type="predicted"/>
<keyword evidence="2" id="KW-1185">Reference proteome</keyword>
<accession>A0A0M9DHU1</accession>
<name>A0A0M9DHU1_9BACI</name>